<dbReference type="AlphaFoldDB" id="A0AAD9H958"/>
<proteinExistence type="predicted"/>
<dbReference type="GO" id="GO:0003677">
    <property type="term" value="F:DNA binding"/>
    <property type="evidence" value="ECO:0007669"/>
    <property type="project" value="InterPro"/>
</dbReference>
<keyword evidence="5" id="KW-0539">Nucleus</keyword>
<dbReference type="PANTHER" id="PTHR47338:SF27">
    <property type="entry name" value="ZN(II)2CYS6 TRANSCRIPTION FACTOR (EUROFUNG)"/>
    <property type="match status" value="1"/>
</dbReference>
<keyword evidence="4" id="KW-0804">Transcription</keyword>
<reference evidence="7" key="1">
    <citation type="submission" date="2021-06" db="EMBL/GenBank/DDBJ databases">
        <title>Comparative genomics, transcriptomics and evolutionary studies reveal genomic signatures of adaptation to plant cell wall in hemibiotrophic fungi.</title>
        <authorList>
            <consortium name="DOE Joint Genome Institute"/>
            <person name="Baroncelli R."/>
            <person name="Diaz J.F."/>
            <person name="Benocci T."/>
            <person name="Peng M."/>
            <person name="Battaglia E."/>
            <person name="Haridas S."/>
            <person name="Andreopoulos W."/>
            <person name="Labutti K."/>
            <person name="Pangilinan J."/>
            <person name="Floch G.L."/>
            <person name="Makela M.R."/>
            <person name="Henrissat B."/>
            <person name="Grigoriev I.V."/>
            <person name="Crouch J.A."/>
            <person name="De Vries R.P."/>
            <person name="Sukno S.A."/>
            <person name="Thon M.R."/>
        </authorList>
    </citation>
    <scope>NUCLEOTIDE SEQUENCE</scope>
    <source>
        <strain evidence="7">MAFF235873</strain>
    </source>
</reference>
<keyword evidence="8" id="KW-1185">Reference proteome</keyword>
<evidence type="ECO:0000256" key="3">
    <source>
        <dbReference type="ARBA" id="ARBA00023015"/>
    </source>
</evidence>
<accession>A0AAD9H958</accession>
<keyword evidence="3" id="KW-0805">Transcription regulation</keyword>
<sequence>MNLDLDVPALTFALPPTELPPRPEEDAPPGVVSFPSSLPAEHLAQLHDVFFQEFSPALPVIAKAGFYRRLAEFPDSPSTRSISYSVALLGTVVSEQHRHRWKSCYTLARQYVDECEQDDAPDSLASISLLQALICLTRFDLGRRNCARAHINLGRAARLASMMQLEQMDHVQPGTGLSHRVSSALQIKLQATHDLVDLEERRRCFWGLYILEGYASIHSGTFSAPSHTNLFAFLPCPGALDDTFNPQPMPYVDGVQENNTPDTISPFAGLSIVVWIIGQVLKHASRAKLGEPGFRDCHYALVKTIQVNSAVLKPLFSLRTLYSDAVALDVYLSFQAVTMLLYQTSLRQGEQQGIASDNILVSDTKKALRATALRVASTVKSMWSMQKKNFDNLSLSGPFVAWPLSLAIQVLRQDVLEGDDDYVEHIHMLHRSLGDVEYTDGLWHRQVEGSYRDGPI</sequence>
<dbReference type="Pfam" id="PF04082">
    <property type="entry name" value="Fungal_trans"/>
    <property type="match status" value="1"/>
</dbReference>
<feature type="domain" description="Xylanolytic transcriptional activator regulatory" evidence="6">
    <location>
        <begin position="48"/>
        <end position="242"/>
    </location>
</feature>
<dbReference type="EMBL" id="MU842956">
    <property type="protein sequence ID" value="KAK2024710.1"/>
    <property type="molecule type" value="Genomic_DNA"/>
</dbReference>
<evidence type="ECO:0000259" key="6">
    <source>
        <dbReference type="Pfam" id="PF04082"/>
    </source>
</evidence>
<dbReference type="GO" id="GO:0005634">
    <property type="term" value="C:nucleus"/>
    <property type="evidence" value="ECO:0007669"/>
    <property type="project" value="UniProtKB-SubCell"/>
</dbReference>
<evidence type="ECO:0000256" key="1">
    <source>
        <dbReference type="ARBA" id="ARBA00004123"/>
    </source>
</evidence>
<evidence type="ECO:0000256" key="4">
    <source>
        <dbReference type="ARBA" id="ARBA00023163"/>
    </source>
</evidence>
<comment type="caution">
    <text evidence="7">The sequence shown here is derived from an EMBL/GenBank/DDBJ whole genome shotgun (WGS) entry which is preliminary data.</text>
</comment>
<dbReference type="CDD" id="cd12148">
    <property type="entry name" value="fungal_TF_MHR"/>
    <property type="match status" value="1"/>
</dbReference>
<comment type="subcellular location">
    <subcellularLocation>
        <location evidence="1">Nucleus</location>
    </subcellularLocation>
</comment>
<organism evidence="7 8">
    <name type="scientific">Colletotrichum zoysiae</name>
    <dbReference type="NCBI Taxonomy" id="1216348"/>
    <lineage>
        <taxon>Eukaryota</taxon>
        <taxon>Fungi</taxon>
        <taxon>Dikarya</taxon>
        <taxon>Ascomycota</taxon>
        <taxon>Pezizomycotina</taxon>
        <taxon>Sordariomycetes</taxon>
        <taxon>Hypocreomycetidae</taxon>
        <taxon>Glomerellales</taxon>
        <taxon>Glomerellaceae</taxon>
        <taxon>Colletotrichum</taxon>
        <taxon>Colletotrichum graminicola species complex</taxon>
    </lineage>
</organism>
<dbReference type="InterPro" id="IPR007219">
    <property type="entry name" value="XnlR_reg_dom"/>
</dbReference>
<dbReference type="GO" id="GO:0006351">
    <property type="term" value="P:DNA-templated transcription"/>
    <property type="evidence" value="ECO:0007669"/>
    <property type="project" value="InterPro"/>
</dbReference>
<dbReference type="PANTHER" id="PTHR47338">
    <property type="entry name" value="ZN(II)2CYS6 TRANSCRIPTION FACTOR (EUROFUNG)-RELATED"/>
    <property type="match status" value="1"/>
</dbReference>
<protein>
    <recommendedName>
        <fullName evidence="6">Xylanolytic transcriptional activator regulatory domain-containing protein</fullName>
    </recommendedName>
</protein>
<evidence type="ECO:0000256" key="5">
    <source>
        <dbReference type="ARBA" id="ARBA00023242"/>
    </source>
</evidence>
<evidence type="ECO:0000256" key="2">
    <source>
        <dbReference type="ARBA" id="ARBA00022723"/>
    </source>
</evidence>
<dbReference type="GO" id="GO:0008270">
    <property type="term" value="F:zinc ion binding"/>
    <property type="evidence" value="ECO:0007669"/>
    <property type="project" value="InterPro"/>
</dbReference>
<name>A0AAD9H958_9PEZI</name>
<dbReference type="InterPro" id="IPR050815">
    <property type="entry name" value="TF_fung"/>
</dbReference>
<dbReference type="GO" id="GO:0000981">
    <property type="term" value="F:DNA-binding transcription factor activity, RNA polymerase II-specific"/>
    <property type="evidence" value="ECO:0007669"/>
    <property type="project" value="InterPro"/>
</dbReference>
<gene>
    <name evidence="7" type="ORF">LX32DRAFT_731260</name>
</gene>
<keyword evidence="2" id="KW-0479">Metal-binding</keyword>
<evidence type="ECO:0000313" key="8">
    <source>
        <dbReference type="Proteomes" id="UP001232148"/>
    </source>
</evidence>
<dbReference type="Proteomes" id="UP001232148">
    <property type="component" value="Unassembled WGS sequence"/>
</dbReference>
<evidence type="ECO:0000313" key="7">
    <source>
        <dbReference type="EMBL" id="KAK2024710.1"/>
    </source>
</evidence>